<feature type="transmembrane region" description="Helical" evidence="1">
    <location>
        <begin position="230"/>
        <end position="249"/>
    </location>
</feature>
<feature type="transmembrane region" description="Helical" evidence="1">
    <location>
        <begin position="316"/>
        <end position="344"/>
    </location>
</feature>
<evidence type="ECO:0000313" key="2">
    <source>
        <dbReference type="EMBL" id="EKE26351.1"/>
    </source>
</evidence>
<name>K2F5I5_9BACT</name>
<feature type="transmembrane region" description="Helical" evidence="1">
    <location>
        <begin position="286"/>
        <end position="310"/>
    </location>
</feature>
<gene>
    <name evidence="2" type="ORF">ACD_4C00316G0001</name>
</gene>
<accession>K2F5I5</accession>
<feature type="transmembrane region" description="Helical" evidence="1">
    <location>
        <begin position="128"/>
        <end position="151"/>
    </location>
</feature>
<dbReference type="AlphaFoldDB" id="K2F5I5"/>
<keyword evidence="1" id="KW-0812">Transmembrane</keyword>
<protein>
    <recommendedName>
        <fullName evidence="3">Glycerophosphoryl diester phosphodiesterase membrane domain-containing protein</fullName>
    </recommendedName>
</protein>
<reference evidence="2" key="1">
    <citation type="journal article" date="2012" name="Science">
        <title>Fermentation, hydrogen, and sulfur metabolism in multiple uncultivated bacterial phyla.</title>
        <authorList>
            <person name="Wrighton K.C."/>
            <person name="Thomas B.C."/>
            <person name="Sharon I."/>
            <person name="Miller C.S."/>
            <person name="Castelle C.J."/>
            <person name="VerBerkmoes N.C."/>
            <person name="Wilkins M.J."/>
            <person name="Hettich R.L."/>
            <person name="Lipton M.S."/>
            <person name="Williams K.H."/>
            <person name="Long P.E."/>
            <person name="Banfield J.F."/>
        </authorList>
    </citation>
    <scope>NUCLEOTIDE SEQUENCE [LARGE SCALE GENOMIC DNA]</scope>
</reference>
<proteinExistence type="predicted"/>
<comment type="caution">
    <text evidence="2">The sequence shown here is derived from an EMBL/GenBank/DDBJ whole genome shotgun (WGS) entry which is preliminary data.</text>
</comment>
<feature type="transmembrane region" description="Helical" evidence="1">
    <location>
        <begin position="20"/>
        <end position="40"/>
    </location>
</feature>
<sequence>MNLDLIQSIFENLITLNLSLVQSVLFCLTVIALILIFMYFKKKYKEDIFFMFKNIFVLYKNFWHWNLSKITIFLYCTFSWLLLSSPFLALCIYWTRNFMEIVKPGALELFFQTWELNVSLLTSFIENIWLVIWILFSLLVTLTIFILVFMYGNILIQNVYRNYLNWEKLPIFQNWFLSWARINKYLSLIWWTSLYFLIPIGILFLGFIVLVIISYFWLTDIIKWFNYWETILWAITFLVIFWNIIYFLLLSMKLSFSFMEFVFTENVNVNVKLYIKESFNISNWNILKIISLLIPFSMISTLILSLFSFFQSDYNFVNILMTVIYFIAFWFVNFMVYISIFLILKKDRWLNINKIINIQKEIELKADTDNL</sequence>
<feature type="transmembrane region" description="Helical" evidence="1">
    <location>
        <begin position="188"/>
        <end position="218"/>
    </location>
</feature>
<organism evidence="2">
    <name type="scientific">uncultured bacterium</name>
    <name type="common">gcode 4</name>
    <dbReference type="NCBI Taxonomy" id="1234023"/>
    <lineage>
        <taxon>Bacteria</taxon>
        <taxon>environmental samples</taxon>
    </lineage>
</organism>
<keyword evidence="1" id="KW-0472">Membrane</keyword>
<keyword evidence="1" id="KW-1133">Transmembrane helix</keyword>
<evidence type="ECO:0000256" key="1">
    <source>
        <dbReference type="SAM" id="Phobius"/>
    </source>
</evidence>
<evidence type="ECO:0008006" key="3">
    <source>
        <dbReference type="Google" id="ProtNLM"/>
    </source>
</evidence>
<dbReference type="EMBL" id="AMFJ01000832">
    <property type="protein sequence ID" value="EKE26351.1"/>
    <property type="molecule type" value="Genomic_DNA"/>
</dbReference>
<feature type="transmembrane region" description="Helical" evidence="1">
    <location>
        <begin position="72"/>
        <end position="95"/>
    </location>
</feature>